<feature type="transmembrane region" description="Helical" evidence="7">
    <location>
        <begin position="256"/>
        <end position="272"/>
    </location>
</feature>
<gene>
    <name evidence="8" type="ORF">DES41_108331</name>
</gene>
<feature type="transmembrane region" description="Helical" evidence="7">
    <location>
        <begin position="7"/>
        <end position="28"/>
    </location>
</feature>
<protein>
    <submittedName>
        <fullName evidence="8">Putative integral membrane protein (TIGR00698 family)</fullName>
    </submittedName>
</protein>
<feature type="transmembrane region" description="Helical" evidence="7">
    <location>
        <begin position="278"/>
        <end position="298"/>
    </location>
</feature>
<evidence type="ECO:0000256" key="1">
    <source>
        <dbReference type="ARBA" id="ARBA00004651"/>
    </source>
</evidence>
<feature type="transmembrane region" description="Helical" evidence="7">
    <location>
        <begin position="117"/>
        <end position="141"/>
    </location>
</feature>
<dbReference type="RefSeq" id="WP_114470673.1">
    <property type="nucleotide sequence ID" value="NZ_QPJK01000008.1"/>
</dbReference>
<keyword evidence="9" id="KW-1185">Reference proteome</keyword>
<dbReference type="EMBL" id="QPJK01000008">
    <property type="protein sequence ID" value="RCW68149.1"/>
    <property type="molecule type" value="Genomic_DNA"/>
</dbReference>
<evidence type="ECO:0000256" key="4">
    <source>
        <dbReference type="ARBA" id="ARBA00022692"/>
    </source>
</evidence>
<feature type="transmembrane region" description="Helical" evidence="7">
    <location>
        <begin position="153"/>
        <end position="173"/>
    </location>
</feature>
<feature type="transmembrane region" description="Helical" evidence="7">
    <location>
        <begin position="92"/>
        <end position="110"/>
    </location>
</feature>
<dbReference type="InterPro" id="IPR018383">
    <property type="entry name" value="UPF0324_pro"/>
</dbReference>
<feature type="transmembrane region" description="Helical" evidence="7">
    <location>
        <begin position="310"/>
        <end position="333"/>
    </location>
</feature>
<evidence type="ECO:0000313" key="9">
    <source>
        <dbReference type="Proteomes" id="UP000252884"/>
    </source>
</evidence>
<evidence type="ECO:0000256" key="6">
    <source>
        <dbReference type="ARBA" id="ARBA00023136"/>
    </source>
</evidence>
<comment type="similarity">
    <text evidence="2">Belongs to the UPF0324 family.</text>
</comment>
<accession>A0A368XKN3</accession>
<evidence type="ECO:0000313" key="8">
    <source>
        <dbReference type="EMBL" id="RCW68149.1"/>
    </source>
</evidence>
<dbReference type="PANTHER" id="PTHR30106:SF2">
    <property type="entry name" value="UPF0324 INNER MEMBRANE PROTEIN YEIH"/>
    <property type="match status" value="1"/>
</dbReference>
<keyword evidence="6 7" id="KW-0472">Membrane</keyword>
<dbReference type="PANTHER" id="PTHR30106">
    <property type="entry name" value="INNER MEMBRANE PROTEIN YEIH-RELATED"/>
    <property type="match status" value="1"/>
</dbReference>
<keyword evidence="3" id="KW-1003">Cell membrane</keyword>
<keyword evidence="4 7" id="KW-0812">Transmembrane</keyword>
<feature type="transmembrane region" description="Helical" evidence="7">
    <location>
        <begin position="218"/>
        <end position="235"/>
    </location>
</feature>
<proteinExistence type="inferred from homology"/>
<evidence type="ECO:0000256" key="3">
    <source>
        <dbReference type="ARBA" id="ARBA00022475"/>
    </source>
</evidence>
<feature type="transmembrane region" description="Helical" evidence="7">
    <location>
        <begin position="34"/>
        <end position="51"/>
    </location>
</feature>
<organism evidence="8 9">
    <name type="scientific">Pseudorhodoferax soli</name>
    <dbReference type="NCBI Taxonomy" id="545864"/>
    <lineage>
        <taxon>Bacteria</taxon>
        <taxon>Pseudomonadati</taxon>
        <taxon>Pseudomonadota</taxon>
        <taxon>Betaproteobacteria</taxon>
        <taxon>Burkholderiales</taxon>
        <taxon>Comamonadaceae</taxon>
    </lineage>
</organism>
<dbReference type="OrthoDB" id="9805703at2"/>
<name>A0A368XKN3_9BURK</name>
<evidence type="ECO:0000256" key="2">
    <source>
        <dbReference type="ARBA" id="ARBA00007977"/>
    </source>
</evidence>
<dbReference type="Pfam" id="PF03601">
    <property type="entry name" value="Cons_hypoth698"/>
    <property type="match status" value="1"/>
</dbReference>
<reference evidence="8 9" key="1">
    <citation type="submission" date="2018-07" db="EMBL/GenBank/DDBJ databases">
        <title>Genomic Encyclopedia of Type Strains, Phase IV (KMG-IV): sequencing the most valuable type-strain genomes for metagenomic binning, comparative biology and taxonomic classification.</title>
        <authorList>
            <person name="Goeker M."/>
        </authorList>
    </citation>
    <scope>NUCLEOTIDE SEQUENCE [LARGE SCALE GENOMIC DNA]</scope>
    <source>
        <strain evidence="8 9">DSM 21634</strain>
    </source>
</reference>
<comment type="subcellular location">
    <subcellularLocation>
        <location evidence="1">Cell membrane</location>
        <topology evidence="1">Multi-pass membrane protein</topology>
    </subcellularLocation>
</comment>
<comment type="caution">
    <text evidence="8">The sequence shown here is derived from an EMBL/GenBank/DDBJ whole genome shotgun (WGS) entry which is preliminary data.</text>
</comment>
<dbReference type="AlphaFoldDB" id="A0A368XKN3"/>
<dbReference type="GO" id="GO:0005886">
    <property type="term" value="C:plasma membrane"/>
    <property type="evidence" value="ECO:0007669"/>
    <property type="project" value="UniProtKB-SubCell"/>
</dbReference>
<feature type="transmembrane region" description="Helical" evidence="7">
    <location>
        <begin position="67"/>
        <end position="86"/>
    </location>
</feature>
<dbReference type="Proteomes" id="UP000252884">
    <property type="component" value="Unassembled WGS sequence"/>
</dbReference>
<keyword evidence="5 7" id="KW-1133">Transmembrane helix</keyword>
<evidence type="ECO:0000256" key="5">
    <source>
        <dbReference type="ARBA" id="ARBA00022989"/>
    </source>
</evidence>
<evidence type="ECO:0000256" key="7">
    <source>
        <dbReference type="SAM" id="Phobius"/>
    </source>
</evidence>
<sequence>MHALRARLSALSPGVVVVAIVAVAALYLSGHYGAPVMLFALLLGMAVNFLSQEGRCRPGIEFTARRVLRWGVALLGLRITAAQVQAMGWEPVAMVAISVVATIAFGIAMARAMGFKTFFGLLSGAAVGICGASAALAIAAAFPQHPLKERATLFTVIGVSSLSTLSMLLYPLLARWLGLDPLQAGLFLGGTIHDVAQVVGAGYSMGHATGDAATVVKLMRVAMLVPVIGLAAWLTHAQAARQPMAADAAPQDKPPLPWFAAAFVVLVAVNSLDVLPAAAVAAGNQASQVFLVAAMAAIGMKTHLKDILDVGWRPVALMVLETVFLAALFYGAMRVLAGA</sequence>